<name>A0A4Y2BPK9_ARAVE</name>
<gene>
    <name evidence="1" type="ORF">AVEN_59724_1</name>
</gene>
<dbReference type="OrthoDB" id="430476at2759"/>
<accession>A0A4Y2BPK9</accession>
<reference evidence="1 2" key="1">
    <citation type="journal article" date="2019" name="Sci. Rep.">
        <title>Orb-weaving spider Araneus ventricosus genome elucidates the spidroin gene catalogue.</title>
        <authorList>
            <person name="Kono N."/>
            <person name="Nakamura H."/>
            <person name="Ohtoshi R."/>
            <person name="Moran D.A.P."/>
            <person name="Shinohara A."/>
            <person name="Yoshida Y."/>
            <person name="Fujiwara M."/>
            <person name="Mori M."/>
            <person name="Tomita M."/>
            <person name="Arakawa K."/>
        </authorList>
    </citation>
    <scope>NUCLEOTIDE SEQUENCE [LARGE SCALE GENOMIC DNA]</scope>
</reference>
<dbReference type="EMBL" id="BGPR01000094">
    <property type="protein sequence ID" value="GBL93539.1"/>
    <property type="molecule type" value="Genomic_DNA"/>
</dbReference>
<sequence length="84" mass="9801">MKIRDLLDYHEGTLAMIDGKLVKPEPLLNSDNADDIKDHKERSDFYRKTNRYAKSMITSTVTDAVYQKIMYKETTQKDSEALKE</sequence>
<dbReference type="AlphaFoldDB" id="A0A4Y2BPK9"/>
<comment type="caution">
    <text evidence="1">The sequence shown here is derived from an EMBL/GenBank/DDBJ whole genome shotgun (WGS) entry which is preliminary data.</text>
</comment>
<evidence type="ECO:0000313" key="2">
    <source>
        <dbReference type="Proteomes" id="UP000499080"/>
    </source>
</evidence>
<evidence type="ECO:0000313" key="1">
    <source>
        <dbReference type="EMBL" id="GBL93539.1"/>
    </source>
</evidence>
<protein>
    <submittedName>
        <fullName evidence="1">Uncharacterized protein</fullName>
    </submittedName>
</protein>
<dbReference type="Proteomes" id="UP000499080">
    <property type="component" value="Unassembled WGS sequence"/>
</dbReference>
<keyword evidence="2" id="KW-1185">Reference proteome</keyword>
<organism evidence="1 2">
    <name type="scientific">Araneus ventricosus</name>
    <name type="common">Orbweaver spider</name>
    <name type="synonym">Epeira ventricosa</name>
    <dbReference type="NCBI Taxonomy" id="182803"/>
    <lineage>
        <taxon>Eukaryota</taxon>
        <taxon>Metazoa</taxon>
        <taxon>Ecdysozoa</taxon>
        <taxon>Arthropoda</taxon>
        <taxon>Chelicerata</taxon>
        <taxon>Arachnida</taxon>
        <taxon>Araneae</taxon>
        <taxon>Araneomorphae</taxon>
        <taxon>Entelegynae</taxon>
        <taxon>Araneoidea</taxon>
        <taxon>Araneidae</taxon>
        <taxon>Araneus</taxon>
    </lineage>
</organism>
<proteinExistence type="predicted"/>